<keyword evidence="10" id="KW-1185">Reference proteome</keyword>
<evidence type="ECO:0000313" key="9">
    <source>
        <dbReference type="EMBL" id="TDC74204.1"/>
    </source>
</evidence>
<evidence type="ECO:0000256" key="8">
    <source>
        <dbReference type="SAM" id="Phobius"/>
    </source>
</evidence>
<keyword evidence="3" id="KW-1003">Cell membrane</keyword>
<dbReference type="Gene3D" id="1.10.287.3510">
    <property type="match status" value="1"/>
</dbReference>
<dbReference type="PANTHER" id="PTHR34583">
    <property type="entry name" value="ANTIPORTER SUBUNIT MNHC2-RELATED"/>
    <property type="match status" value="1"/>
</dbReference>
<name>A0A4R4TF20_9ACTN</name>
<accession>A0A4R4TF20</accession>
<evidence type="ECO:0000256" key="5">
    <source>
        <dbReference type="ARBA" id="ARBA00022989"/>
    </source>
</evidence>
<keyword evidence="4 8" id="KW-0812">Transmembrane</keyword>
<comment type="subcellular location">
    <subcellularLocation>
        <location evidence="1">Cell membrane</location>
        <topology evidence="1">Multi-pass membrane protein</topology>
    </subcellularLocation>
</comment>
<feature type="transmembrane region" description="Helical" evidence="8">
    <location>
        <begin position="6"/>
        <end position="23"/>
    </location>
</feature>
<evidence type="ECO:0000256" key="4">
    <source>
        <dbReference type="ARBA" id="ARBA00022692"/>
    </source>
</evidence>
<feature type="transmembrane region" description="Helical" evidence="8">
    <location>
        <begin position="30"/>
        <end position="54"/>
    </location>
</feature>
<dbReference type="Pfam" id="PF00420">
    <property type="entry name" value="Oxidored_q2"/>
    <property type="match status" value="1"/>
</dbReference>
<dbReference type="GO" id="GO:0005886">
    <property type="term" value="C:plasma membrane"/>
    <property type="evidence" value="ECO:0007669"/>
    <property type="project" value="UniProtKB-SubCell"/>
</dbReference>
<dbReference type="InterPro" id="IPR039428">
    <property type="entry name" value="NUOK/Mnh_C1-like"/>
</dbReference>
<keyword evidence="6 8" id="KW-0472">Membrane</keyword>
<feature type="region of interest" description="Disordered" evidence="7">
    <location>
        <begin position="117"/>
        <end position="159"/>
    </location>
</feature>
<dbReference type="AlphaFoldDB" id="A0A4R4TF20"/>
<evidence type="ECO:0000256" key="6">
    <source>
        <dbReference type="ARBA" id="ARBA00023136"/>
    </source>
</evidence>
<dbReference type="OrthoDB" id="9799219at2"/>
<dbReference type="RefSeq" id="WP_132818826.1">
    <property type="nucleotide sequence ID" value="NZ_SMKI01000159.1"/>
</dbReference>
<proteinExistence type="inferred from homology"/>
<dbReference type="NCBIfam" id="NF005929">
    <property type="entry name" value="PRK07946.1"/>
    <property type="match status" value="1"/>
</dbReference>
<comment type="caution">
    <text evidence="9">The sequence shown here is derived from an EMBL/GenBank/DDBJ whole genome shotgun (WGS) entry which is preliminary data.</text>
</comment>
<reference evidence="9 10" key="1">
    <citation type="submission" date="2019-03" db="EMBL/GenBank/DDBJ databases">
        <title>Draft genome sequences of novel Actinobacteria.</title>
        <authorList>
            <person name="Sahin N."/>
            <person name="Ay H."/>
            <person name="Saygin H."/>
        </authorList>
    </citation>
    <scope>NUCLEOTIDE SEQUENCE [LARGE SCALE GENOMIC DNA]</scope>
    <source>
        <strain evidence="9 10">DSM 41900</strain>
    </source>
</reference>
<gene>
    <name evidence="9" type="ORF">E1283_16585</name>
</gene>
<dbReference type="Proteomes" id="UP000295345">
    <property type="component" value="Unassembled WGS sequence"/>
</dbReference>
<feature type="compositionally biased region" description="Basic residues" evidence="7">
    <location>
        <begin position="120"/>
        <end position="129"/>
    </location>
</feature>
<organism evidence="9 10">
    <name type="scientific">Streptomyces hainanensis</name>
    <dbReference type="NCBI Taxonomy" id="402648"/>
    <lineage>
        <taxon>Bacteria</taxon>
        <taxon>Bacillati</taxon>
        <taxon>Actinomycetota</taxon>
        <taxon>Actinomycetes</taxon>
        <taxon>Kitasatosporales</taxon>
        <taxon>Streptomycetaceae</taxon>
        <taxon>Streptomyces</taxon>
    </lineage>
</organism>
<evidence type="ECO:0000313" key="10">
    <source>
        <dbReference type="Proteomes" id="UP000295345"/>
    </source>
</evidence>
<dbReference type="InterPro" id="IPR050601">
    <property type="entry name" value="CPA3_antiporter_subunitC"/>
</dbReference>
<feature type="transmembrane region" description="Helical" evidence="8">
    <location>
        <begin position="74"/>
        <end position="95"/>
    </location>
</feature>
<evidence type="ECO:0000256" key="2">
    <source>
        <dbReference type="ARBA" id="ARBA00010388"/>
    </source>
</evidence>
<dbReference type="PANTHER" id="PTHR34583:SF2">
    <property type="entry name" value="ANTIPORTER SUBUNIT MNHC2-RELATED"/>
    <property type="match status" value="1"/>
</dbReference>
<evidence type="ECO:0000256" key="1">
    <source>
        <dbReference type="ARBA" id="ARBA00004651"/>
    </source>
</evidence>
<keyword evidence="5 8" id="KW-1133">Transmembrane helix</keyword>
<sequence>MTVSATLLACAVVLTSAGVVLIHTRALTRVLIGIIVCGNGINLFVLAATGRAGVPPLLYPGVSHARVTDPLPQAIILTAVVISLATTAFTLAIAYRSGQLTGSDFVPDDTEDHRVLQRTLHTRRPRPNPHARDRTTDDSLWNDILGTDPPPPRQDDDTA</sequence>
<comment type="similarity">
    <text evidence="2">Belongs to the CPA3 antiporters (TC 2.A.63) subunit C family.</text>
</comment>
<evidence type="ECO:0000256" key="7">
    <source>
        <dbReference type="SAM" id="MobiDB-lite"/>
    </source>
</evidence>
<evidence type="ECO:0000256" key="3">
    <source>
        <dbReference type="ARBA" id="ARBA00022475"/>
    </source>
</evidence>
<dbReference type="EMBL" id="SMKI01000159">
    <property type="protein sequence ID" value="TDC74204.1"/>
    <property type="molecule type" value="Genomic_DNA"/>
</dbReference>
<protein>
    <submittedName>
        <fullName evidence="9">Na(+)/H(+) antiporter subunit C</fullName>
    </submittedName>
</protein>